<evidence type="ECO:0000256" key="3">
    <source>
        <dbReference type="ARBA" id="ARBA00004663"/>
    </source>
</evidence>
<comment type="similarity">
    <text evidence="4 19">Belongs to the CobS family.</text>
</comment>
<dbReference type="EMBL" id="JBCEWA010000003">
    <property type="protein sequence ID" value="MEL5987686.1"/>
    <property type="molecule type" value="Genomic_DNA"/>
</dbReference>
<dbReference type="NCBIfam" id="TIGR00317">
    <property type="entry name" value="cobS"/>
    <property type="match status" value="1"/>
</dbReference>
<feature type="transmembrane region" description="Helical" evidence="19">
    <location>
        <begin position="180"/>
        <end position="213"/>
    </location>
</feature>
<evidence type="ECO:0000256" key="1">
    <source>
        <dbReference type="ARBA" id="ARBA00001946"/>
    </source>
</evidence>
<evidence type="ECO:0000256" key="2">
    <source>
        <dbReference type="ARBA" id="ARBA00004651"/>
    </source>
</evidence>
<comment type="catalytic activity">
    <reaction evidence="18 19">
        <text>alpha-ribazole 5'-phosphate + adenosylcob(III)inamide-GDP = adenosylcob(III)alamin 5'-phosphate + GMP + H(+)</text>
        <dbReference type="Rhea" id="RHEA:23560"/>
        <dbReference type="ChEBI" id="CHEBI:15378"/>
        <dbReference type="ChEBI" id="CHEBI:57918"/>
        <dbReference type="ChEBI" id="CHEBI:58115"/>
        <dbReference type="ChEBI" id="CHEBI:60487"/>
        <dbReference type="ChEBI" id="CHEBI:60493"/>
        <dbReference type="EC" id="2.7.8.26"/>
    </reaction>
</comment>
<feature type="transmembrane region" description="Helical" evidence="19">
    <location>
        <begin position="28"/>
        <end position="49"/>
    </location>
</feature>
<evidence type="ECO:0000256" key="6">
    <source>
        <dbReference type="ARBA" id="ARBA00015850"/>
    </source>
</evidence>
<evidence type="ECO:0000256" key="5">
    <source>
        <dbReference type="ARBA" id="ARBA00013200"/>
    </source>
</evidence>
<evidence type="ECO:0000256" key="19">
    <source>
        <dbReference type="HAMAP-Rule" id="MF_00719"/>
    </source>
</evidence>
<evidence type="ECO:0000256" key="10">
    <source>
        <dbReference type="ARBA" id="ARBA00022692"/>
    </source>
</evidence>
<protein>
    <recommendedName>
        <fullName evidence="6 19">Adenosylcobinamide-GDP ribazoletransferase</fullName>
        <ecNumber evidence="5 19">2.7.8.26</ecNumber>
    </recommendedName>
    <alternativeName>
        <fullName evidence="16 19">Cobalamin synthase</fullName>
    </alternativeName>
    <alternativeName>
        <fullName evidence="15 19">Cobalamin-5'-phosphate synthase</fullName>
    </alternativeName>
</protein>
<proteinExistence type="inferred from homology"/>
<dbReference type="EC" id="2.7.8.26" evidence="5 19"/>
<comment type="catalytic activity">
    <reaction evidence="17 19">
        <text>alpha-ribazole + adenosylcob(III)inamide-GDP = adenosylcob(III)alamin + GMP + H(+)</text>
        <dbReference type="Rhea" id="RHEA:16049"/>
        <dbReference type="ChEBI" id="CHEBI:10329"/>
        <dbReference type="ChEBI" id="CHEBI:15378"/>
        <dbReference type="ChEBI" id="CHEBI:18408"/>
        <dbReference type="ChEBI" id="CHEBI:58115"/>
        <dbReference type="ChEBI" id="CHEBI:60487"/>
        <dbReference type="EC" id="2.7.8.26"/>
    </reaction>
</comment>
<sequence length="254" mass="28619">MTGFLLAVQFFSVIPVNKELPMTKRHVTMMFSMLPFVGACMGAIMYGVYQLLMHYTNWSSLLIAFLVILTGLILTGGLHLDGFVDTSDAYFSYRDREKRHAILDDPRIGAFGAMALVIFLAAKVLFFAQLVATDAISIYWFLFIPFLARLGMAYYLVQTPTNKETGLGAFFKSHILMKPFIYTIFGSLLVVAILVGIFTQAWLIIAVFVLFILGMSRLYRSWTIKHFGGSSGDLYGAFIEGMELMLWILLLLLH</sequence>
<comment type="caution">
    <text evidence="20">The sequence shown here is derived from an EMBL/GenBank/DDBJ whole genome shotgun (WGS) entry which is preliminary data.</text>
</comment>
<comment type="cofactor">
    <cofactor evidence="1 19">
        <name>Mg(2+)</name>
        <dbReference type="ChEBI" id="CHEBI:18420"/>
    </cofactor>
</comment>
<evidence type="ECO:0000313" key="20">
    <source>
        <dbReference type="EMBL" id="MEL5987686.1"/>
    </source>
</evidence>
<dbReference type="HAMAP" id="MF_00719">
    <property type="entry name" value="CobS"/>
    <property type="match status" value="1"/>
</dbReference>
<evidence type="ECO:0000256" key="13">
    <source>
        <dbReference type="ARBA" id="ARBA00023136"/>
    </source>
</evidence>
<dbReference type="PANTHER" id="PTHR34148:SF1">
    <property type="entry name" value="ADENOSYLCOBINAMIDE-GDP RIBAZOLETRANSFERASE"/>
    <property type="match status" value="1"/>
</dbReference>
<feature type="transmembrane region" description="Helical" evidence="19">
    <location>
        <begin position="108"/>
        <end position="126"/>
    </location>
</feature>
<dbReference type="InterPro" id="IPR003805">
    <property type="entry name" value="CobS"/>
</dbReference>
<evidence type="ECO:0000256" key="4">
    <source>
        <dbReference type="ARBA" id="ARBA00010561"/>
    </source>
</evidence>
<reference evidence="20 21" key="1">
    <citation type="submission" date="2024-04" db="EMBL/GenBank/DDBJ databases">
        <authorList>
            <person name="Wu Y.S."/>
            <person name="Zhang L."/>
        </authorList>
    </citation>
    <scope>NUCLEOTIDE SEQUENCE [LARGE SCALE GENOMIC DNA]</scope>
    <source>
        <strain evidence="20 21">KG-01</strain>
    </source>
</reference>
<dbReference type="RefSeq" id="WP_068456003.1">
    <property type="nucleotide sequence ID" value="NZ_JAWVOH010000004.1"/>
</dbReference>
<evidence type="ECO:0000256" key="9">
    <source>
        <dbReference type="ARBA" id="ARBA00022679"/>
    </source>
</evidence>
<evidence type="ECO:0000256" key="15">
    <source>
        <dbReference type="ARBA" id="ARBA00032605"/>
    </source>
</evidence>
<keyword evidence="10 19" id="KW-0812">Transmembrane</keyword>
<evidence type="ECO:0000256" key="16">
    <source>
        <dbReference type="ARBA" id="ARBA00032853"/>
    </source>
</evidence>
<evidence type="ECO:0000256" key="17">
    <source>
        <dbReference type="ARBA" id="ARBA00048623"/>
    </source>
</evidence>
<name>A0ABU9LM07_9BACL</name>
<comment type="pathway">
    <text evidence="3 19">Cofactor biosynthesis; adenosylcobalamin biosynthesis; adenosylcobalamin from cob(II)yrinate a,c-diamide: step 7/7.</text>
</comment>
<comment type="function">
    <text evidence="14 19">Joins adenosylcobinamide-GDP and alpha-ribazole to generate adenosylcobalamin (Ado-cobalamin). Also synthesizes adenosylcobalamin 5'-phosphate from adenosylcobinamide-GDP and alpha-ribazole 5'-phosphate.</text>
</comment>
<evidence type="ECO:0000256" key="12">
    <source>
        <dbReference type="ARBA" id="ARBA00022989"/>
    </source>
</evidence>
<dbReference type="GO" id="GO:0051073">
    <property type="term" value="F:adenosylcobinamide-GDP ribazoletransferase activity"/>
    <property type="evidence" value="ECO:0007669"/>
    <property type="project" value="UniProtKB-EC"/>
</dbReference>
<organism evidence="20 21">
    <name type="scientific">Kurthia gibsonii</name>
    <dbReference type="NCBI Taxonomy" id="33946"/>
    <lineage>
        <taxon>Bacteria</taxon>
        <taxon>Bacillati</taxon>
        <taxon>Bacillota</taxon>
        <taxon>Bacilli</taxon>
        <taxon>Bacillales</taxon>
        <taxon>Caryophanaceae</taxon>
        <taxon>Kurthia</taxon>
    </lineage>
</organism>
<keyword evidence="13 19" id="KW-0472">Membrane</keyword>
<feature type="transmembrane region" description="Helical" evidence="19">
    <location>
        <begin position="138"/>
        <end position="157"/>
    </location>
</feature>
<keyword evidence="8 19" id="KW-0169">Cobalamin biosynthesis</keyword>
<feature type="transmembrane region" description="Helical" evidence="19">
    <location>
        <begin position="234"/>
        <end position="253"/>
    </location>
</feature>
<keyword evidence="7 19" id="KW-1003">Cell membrane</keyword>
<keyword evidence="11 19" id="KW-0460">Magnesium</keyword>
<feature type="transmembrane region" description="Helical" evidence="19">
    <location>
        <begin position="61"/>
        <end position="80"/>
    </location>
</feature>
<evidence type="ECO:0000256" key="18">
    <source>
        <dbReference type="ARBA" id="ARBA00049504"/>
    </source>
</evidence>
<dbReference type="Proteomes" id="UP001398420">
    <property type="component" value="Unassembled WGS sequence"/>
</dbReference>
<dbReference type="Pfam" id="PF02654">
    <property type="entry name" value="CobS"/>
    <property type="match status" value="1"/>
</dbReference>
<accession>A0ABU9LM07</accession>
<keyword evidence="9 19" id="KW-0808">Transferase</keyword>
<evidence type="ECO:0000256" key="14">
    <source>
        <dbReference type="ARBA" id="ARBA00025228"/>
    </source>
</evidence>
<comment type="subcellular location">
    <subcellularLocation>
        <location evidence="2 19">Cell membrane</location>
        <topology evidence="2 19">Multi-pass membrane protein</topology>
    </subcellularLocation>
</comment>
<gene>
    <name evidence="19 20" type="primary">cobS</name>
    <name evidence="20" type="ORF">AAF454_04590</name>
</gene>
<keyword evidence="21" id="KW-1185">Reference proteome</keyword>
<evidence type="ECO:0000313" key="21">
    <source>
        <dbReference type="Proteomes" id="UP001398420"/>
    </source>
</evidence>
<dbReference type="PANTHER" id="PTHR34148">
    <property type="entry name" value="ADENOSYLCOBINAMIDE-GDP RIBAZOLETRANSFERASE"/>
    <property type="match status" value="1"/>
</dbReference>
<evidence type="ECO:0000256" key="8">
    <source>
        <dbReference type="ARBA" id="ARBA00022573"/>
    </source>
</evidence>
<keyword evidence="12 19" id="KW-1133">Transmembrane helix</keyword>
<evidence type="ECO:0000256" key="7">
    <source>
        <dbReference type="ARBA" id="ARBA00022475"/>
    </source>
</evidence>
<evidence type="ECO:0000256" key="11">
    <source>
        <dbReference type="ARBA" id="ARBA00022842"/>
    </source>
</evidence>